<proteinExistence type="predicted"/>
<evidence type="ECO:0000313" key="4">
    <source>
        <dbReference type="Proteomes" id="UP000198814"/>
    </source>
</evidence>
<keyword evidence="4" id="KW-1185">Reference proteome</keyword>
<gene>
    <name evidence="3" type="ORF">SAMN05216333_11632</name>
</gene>
<dbReference type="Proteomes" id="UP000198814">
    <property type="component" value="Unassembled WGS sequence"/>
</dbReference>
<dbReference type="STRING" id="42354.SAMN05216333_11632"/>
<dbReference type="RefSeq" id="WP_090319727.1">
    <property type="nucleotide sequence ID" value="NZ_FNOE01000015.1"/>
</dbReference>
<name>A0A1H8RZD6_9PROT</name>
<feature type="signal peptide" evidence="1">
    <location>
        <begin position="1"/>
        <end position="18"/>
    </location>
</feature>
<evidence type="ECO:0000259" key="2">
    <source>
        <dbReference type="Pfam" id="PF08750"/>
    </source>
</evidence>
<organism evidence="3 4">
    <name type="scientific">Nitrosomonas oligotropha</name>
    <dbReference type="NCBI Taxonomy" id="42354"/>
    <lineage>
        <taxon>Bacteria</taxon>
        <taxon>Pseudomonadati</taxon>
        <taxon>Pseudomonadota</taxon>
        <taxon>Betaproteobacteria</taxon>
        <taxon>Nitrosomonadales</taxon>
        <taxon>Nitrosomonadaceae</taxon>
        <taxon>Nitrosomonas</taxon>
    </lineage>
</organism>
<feature type="domain" description="CNP1-like uncharacterised" evidence="2">
    <location>
        <begin position="28"/>
        <end position="161"/>
    </location>
</feature>
<keyword evidence="1" id="KW-0732">Signal</keyword>
<dbReference type="Pfam" id="PF08750">
    <property type="entry name" value="CNP1"/>
    <property type="match status" value="1"/>
</dbReference>
<dbReference type="EMBL" id="FODO01000016">
    <property type="protein sequence ID" value="SEO72049.1"/>
    <property type="molecule type" value="Genomic_DNA"/>
</dbReference>
<dbReference type="AlphaFoldDB" id="A0A1H8RZD6"/>
<evidence type="ECO:0000256" key="1">
    <source>
        <dbReference type="SAM" id="SignalP"/>
    </source>
</evidence>
<sequence>MKSIFIALICALLLLACAKPPFKDEFESDKPWVEQMTHLPAYPELKNLLAFDAGAVTSNQYLVDTTSIRIGQDEVIRFTLVVKSSAGAMNVSYEGIRCATSERKLYALGRDDKTWTKPRVSEWQKLDYVRQFYAQRELSKNIFCPHQQIVSTTEDAIQALKAGMHRSIFR</sequence>
<dbReference type="OrthoDB" id="7066954at2"/>
<feature type="chain" id="PRO_5011783594" evidence="1">
    <location>
        <begin position="19"/>
        <end position="170"/>
    </location>
</feature>
<accession>A0A1H8RZD6</accession>
<evidence type="ECO:0000313" key="3">
    <source>
        <dbReference type="EMBL" id="SEO72049.1"/>
    </source>
</evidence>
<reference evidence="4" key="1">
    <citation type="submission" date="2016-10" db="EMBL/GenBank/DDBJ databases">
        <authorList>
            <person name="Varghese N."/>
            <person name="Submissions S."/>
        </authorList>
    </citation>
    <scope>NUCLEOTIDE SEQUENCE [LARGE SCALE GENOMIC DNA]</scope>
    <source>
        <strain evidence="4">Nm76</strain>
    </source>
</reference>
<dbReference type="InterPro" id="IPR014861">
    <property type="entry name" value="CNP1-like_dom"/>
</dbReference>
<protein>
    <submittedName>
        <fullName evidence="3">CNP1-like family protein</fullName>
    </submittedName>
</protein>
<dbReference type="PROSITE" id="PS51257">
    <property type="entry name" value="PROKAR_LIPOPROTEIN"/>
    <property type="match status" value="1"/>
</dbReference>